<keyword evidence="1" id="KW-0479">Metal-binding</keyword>
<evidence type="ECO:0000313" key="3">
    <source>
        <dbReference type="EMBL" id="GAA5157147.1"/>
    </source>
</evidence>
<keyword evidence="3" id="KW-0223">Dioxygenase</keyword>
<dbReference type="RefSeq" id="WP_185059394.1">
    <property type="nucleotide sequence ID" value="NZ_BAABJP010000015.1"/>
</dbReference>
<dbReference type="Proteomes" id="UP001428817">
    <property type="component" value="Unassembled WGS sequence"/>
</dbReference>
<dbReference type="SUPFAM" id="SSF51197">
    <property type="entry name" value="Clavaminate synthase-like"/>
    <property type="match status" value="1"/>
</dbReference>
<sequence length="286" mass="31129">MRATQPEVHSVEDLAKDLARRHRAQVSGGASVAPEVVERDLAALRRDGFVVLPELIPADELAVIHAELDELLGPMGRNNFEGHLTQRAYSLLGKTRAADRLVDHPRVLALLDRLLMPNYLLSQLQVIKILPGESGQLLHADDSFYPVPRPRPALSAATIWAIDEFTGDNGATVVLPGSHEWGDDRRPVSGDVPVPAVMPAGSCVFFLGTLWHGGGANRSAAPRTAVTAQYCEPWLRTQEAFTLSVDADTARAVSLDIRRMIGYSIHPPFVGAVNGMHPDRLLTQEP</sequence>
<protein>
    <submittedName>
        <fullName evidence="3">Phytanoyl-CoA dioxygenase family protein</fullName>
    </submittedName>
</protein>
<organism evidence="3 4">
    <name type="scientific">Pseudonocardia eucalypti</name>
    <dbReference type="NCBI Taxonomy" id="648755"/>
    <lineage>
        <taxon>Bacteria</taxon>
        <taxon>Bacillati</taxon>
        <taxon>Actinomycetota</taxon>
        <taxon>Actinomycetes</taxon>
        <taxon>Pseudonocardiales</taxon>
        <taxon>Pseudonocardiaceae</taxon>
        <taxon>Pseudonocardia</taxon>
    </lineage>
</organism>
<name>A0ABP9Q5I7_9PSEU</name>
<dbReference type="InterPro" id="IPR008775">
    <property type="entry name" value="Phytyl_CoA_dOase-like"/>
</dbReference>
<reference evidence="4" key="1">
    <citation type="journal article" date="2019" name="Int. J. Syst. Evol. Microbiol.">
        <title>The Global Catalogue of Microorganisms (GCM) 10K type strain sequencing project: providing services to taxonomists for standard genome sequencing and annotation.</title>
        <authorList>
            <consortium name="The Broad Institute Genomics Platform"/>
            <consortium name="The Broad Institute Genome Sequencing Center for Infectious Disease"/>
            <person name="Wu L."/>
            <person name="Ma J."/>
        </authorList>
    </citation>
    <scope>NUCLEOTIDE SEQUENCE [LARGE SCALE GENOMIC DNA]</scope>
    <source>
        <strain evidence="4">JCM 18303</strain>
    </source>
</reference>
<dbReference type="EMBL" id="BAABJP010000015">
    <property type="protein sequence ID" value="GAA5157147.1"/>
    <property type="molecule type" value="Genomic_DNA"/>
</dbReference>
<keyword evidence="2" id="KW-0408">Iron</keyword>
<dbReference type="Gene3D" id="2.60.120.620">
    <property type="entry name" value="q2cbj1_9rhob like domain"/>
    <property type="match status" value="1"/>
</dbReference>
<accession>A0ABP9Q5I7</accession>
<evidence type="ECO:0000313" key="4">
    <source>
        <dbReference type="Proteomes" id="UP001428817"/>
    </source>
</evidence>
<dbReference type="GO" id="GO:0051213">
    <property type="term" value="F:dioxygenase activity"/>
    <property type="evidence" value="ECO:0007669"/>
    <property type="project" value="UniProtKB-KW"/>
</dbReference>
<comment type="caution">
    <text evidence="3">The sequence shown here is derived from an EMBL/GenBank/DDBJ whole genome shotgun (WGS) entry which is preliminary data.</text>
</comment>
<gene>
    <name evidence="3" type="ORF">GCM10023321_34900</name>
</gene>
<keyword evidence="3" id="KW-0560">Oxidoreductase</keyword>
<proteinExistence type="predicted"/>
<evidence type="ECO:0000256" key="2">
    <source>
        <dbReference type="ARBA" id="ARBA00023004"/>
    </source>
</evidence>
<keyword evidence="4" id="KW-1185">Reference proteome</keyword>
<evidence type="ECO:0000256" key="1">
    <source>
        <dbReference type="ARBA" id="ARBA00022723"/>
    </source>
</evidence>
<dbReference type="PANTHER" id="PTHR20883:SF15">
    <property type="entry name" value="PHYTANOYL-COA DIOXYGENASE DOMAIN-CONTAINING PROTEIN 1"/>
    <property type="match status" value="1"/>
</dbReference>
<dbReference type="Pfam" id="PF05721">
    <property type="entry name" value="PhyH"/>
    <property type="match status" value="1"/>
</dbReference>
<dbReference type="PANTHER" id="PTHR20883">
    <property type="entry name" value="PHYTANOYL-COA DIOXYGENASE DOMAIN CONTAINING 1"/>
    <property type="match status" value="1"/>
</dbReference>